<dbReference type="SUPFAM" id="SSF53474">
    <property type="entry name" value="alpha/beta-Hydrolases"/>
    <property type="match status" value="1"/>
</dbReference>
<dbReference type="EMBL" id="LAZP02000826">
    <property type="protein sequence ID" value="PFH55636.1"/>
    <property type="molecule type" value="Genomic_DNA"/>
</dbReference>
<organism evidence="2 3">
    <name type="scientific">Ophiocordyceps unilateralis</name>
    <name type="common">Zombie-ant fungus</name>
    <name type="synonym">Torrubia unilateralis</name>
    <dbReference type="NCBI Taxonomy" id="268505"/>
    <lineage>
        <taxon>Eukaryota</taxon>
        <taxon>Fungi</taxon>
        <taxon>Dikarya</taxon>
        <taxon>Ascomycota</taxon>
        <taxon>Pezizomycotina</taxon>
        <taxon>Sordariomycetes</taxon>
        <taxon>Hypocreomycetidae</taxon>
        <taxon>Hypocreales</taxon>
        <taxon>Ophiocordycipitaceae</taxon>
        <taxon>Ophiocordyceps</taxon>
    </lineage>
</organism>
<comment type="caution">
    <text evidence="2">The sequence shown here is derived from an EMBL/GenBank/DDBJ whole genome shotgun (WGS) entry which is preliminary data.</text>
</comment>
<dbReference type="InterPro" id="IPR029058">
    <property type="entry name" value="AB_hydrolase_fold"/>
</dbReference>
<name>A0A2A9P456_OPHUN</name>
<reference evidence="2 3" key="1">
    <citation type="journal article" date="2015" name="BMC Genomics">
        <title>Gene expression during zombie ant biting behavior reflects the complexity underlying fungal parasitic behavioral manipulation.</title>
        <authorList>
            <person name="de Bekker C."/>
            <person name="Ohm R.A."/>
            <person name="Loreto R.G."/>
            <person name="Sebastian A."/>
            <person name="Albert I."/>
            <person name="Merrow M."/>
            <person name="Brachmann A."/>
            <person name="Hughes D.P."/>
        </authorList>
    </citation>
    <scope>NUCLEOTIDE SEQUENCE [LARGE SCALE GENOMIC DNA]</scope>
    <source>
        <strain evidence="2 3">SC16a</strain>
    </source>
</reference>
<dbReference type="AlphaFoldDB" id="A0A2A9P456"/>
<gene>
    <name evidence="2" type="ORF">XA68_17910</name>
</gene>
<protein>
    <recommendedName>
        <fullName evidence="4">DUF676 domain-containing protein</fullName>
    </recommendedName>
</protein>
<sequence>MGIHNRTSGVFFDVVECLIQRNFTYATADVRLCYKLLRDVLYDPAKTKVVFILHSQGGIEGGLVLDWLLQEMPQNLLSKLEVYTFGNAANHFNNPRRRASWQAIGDRAIGHMEHYAHNTDFVALCGVIHFSAINRTKTGEAPRFLGRIFNRSTGRGGHLLNQHYLDGMFPLKKDAQTGQFIGADEENEFMDELVVQGGGDGSDENNNNNNNNYNSVRVRDLSRLWRYRNGRSPTEAENGAARWDV</sequence>
<feature type="compositionally biased region" description="Low complexity" evidence="1">
    <location>
        <begin position="205"/>
        <end position="214"/>
    </location>
</feature>
<dbReference type="PANTHER" id="PTHR42044:SF2">
    <property type="entry name" value="DUF676 DOMAIN-CONTAINING PROTEIN"/>
    <property type="match status" value="1"/>
</dbReference>
<dbReference type="PANTHER" id="PTHR42044">
    <property type="entry name" value="DUF676 DOMAIN-CONTAINING PROTEIN-RELATED"/>
    <property type="match status" value="1"/>
</dbReference>
<dbReference type="OrthoDB" id="202545at2759"/>
<dbReference type="Proteomes" id="UP000037136">
    <property type="component" value="Unassembled WGS sequence"/>
</dbReference>
<proteinExistence type="predicted"/>
<evidence type="ECO:0000313" key="2">
    <source>
        <dbReference type="EMBL" id="PFH55636.1"/>
    </source>
</evidence>
<evidence type="ECO:0000256" key="1">
    <source>
        <dbReference type="SAM" id="MobiDB-lite"/>
    </source>
</evidence>
<reference evidence="2 3" key="2">
    <citation type="journal article" date="2017" name="Sci. Rep.">
        <title>Ant-infecting Ophiocordyceps genomes reveal a high diversity of potential behavioral manipulation genes and a possible major role for enterotoxins.</title>
        <authorList>
            <person name="de Bekker C."/>
            <person name="Ohm R.A."/>
            <person name="Evans H.C."/>
            <person name="Brachmann A."/>
            <person name="Hughes D.P."/>
        </authorList>
    </citation>
    <scope>NUCLEOTIDE SEQUENCE [LARGE SCALE GENOMIC DNA]</scope>
    <source>
        <strain evidence="2 3">SC16a</strain>
    </source>
</reference>
<keyword evidence="3" id="KW-1185">Reference proteome</keyword>
<evidence type="ECO:0008006" key="4">
    <source>
        <dbReference type="Google" id="ProtNLM"/>
    </source>
</evidence>
<accession>A0A2A9P456</accession>
<evidence type="ECO:0000313" key="3">
    <source>
        <dbReference type="Proteomes" id="UP000037136"/>
    </source>
</evidence>
<dbReference type="STRING" id="268505.A0A2A9P456"/>
<feature type="region of interest" description="Disordered" evidence="1">
    <location>
        <begin position="195"/>
        <end position="214"/>
    </location>
</feature>